<dbReference type="EMBL" id="NBSK02000006">
    <property type="protein sequence ID" value="KAJ0201004.1"/>
    <property type="molecule type" value="Genomic_DNA"/>
</dbReference>
<gene>
    <name evidence="1" type="ORF">LSAT_V11C600338900</name>
</gene>
<protein>
    <submittedName>
        <fullName evidence="1">Uncharacterized protein</fullName>
    </submittedName>
</protein>
<reference evidence="1 2" key="1">
    <citation type="journal article" date="2017" name="Nat. Commun.">
        <title>Genome assembly with in vitro proximity ligation data and whole-genome triplication in lettuce.</title>
        <authorList>
            <person name="Reyes-Chin-Wo S."/>
            <person name="Wang Z."/>
            <person name="Yang X."/>
            <person name="Kozik A."/>
            <person name="Arikit S."/>
            <person name="Song C."/>
            <person name="Xia L."/>
            <person name="Froenicke L."/>
            <person name="Lavelle D.O."/>
            <person name="Truco M.J."/>
            <person name="Xia R."/>
            <person name="Zhu S."/>
            <person name="Xu C."/>
            <person name="Xu H."/>
            <person name="Xu X."/>
            <person name="Cox K."/>
            <person name="Korf I."/>
            <person name="Meyers B.C."/>
            <person name="Michelmore R.W."/>
        </authorList>
    </citation>
    <scope>NUCLEOTIDE SEQUENCE [LARGE SCALE GENOMIC DNA]</scope>
    <source>
        <strain evidence="2">cv. Salinas</strain>
        <tissue evidence="1">Seedlings</tissue>
    </source>
</reference>
<proteinExistence type="predicted"/>
<evidence type="ECO:0000313" key="2">
    <source>
        <dbReference type="Proteomes" id="UP000235145"/>
    </source>
</evidence>
<dbReference type="Proteomes" id="UP000235145">
    <property type="component" value="Unassembled WGS sequence"/>
</dbReference>
<name>A0A9R1X823_LACSA</name>
<evidence type="ECO:0000313" key="1">
    <source>
        <dbReference type="EMBL" id="KAJ0201004.1"/>
    </source>
</evidence>
<sequence length="103" mass="11534">MKTSQANDQAIIKHYQEIYIQKLEIEAAFINSLPQTDINLIIGIKEAANSSHEELQKLLQEIRRTPSGSLSTSKCSKSLDFQIIISPDVCINYNSSLIQEGII</sequence>
<accession>A0A9R1X823</accession>
<keyword evidence="2" id="KW-1185">Reference proteome</keyword>
<dbReference type="AlphaFoldDB" id="A0A9R1X823"/>
<organism evidence="1 2">
    <name type="scientific">Lactuca sativa</name>
    <name type="common">Garden lettuce</name>
    <dbReference type="NCBI Taxonomy" id="4236"/>
    <lineage>
        <taxon>Eukaryota</taxon>
        <taxon>Viridiplantae</taxon>
        <taxon>Streptophyta</taxon>
        <taxon>Embryophyta</taxon>
        <taxon>Tracheophyta</taxon>
        <taxon>Spermatophyta</taxon>
        <taxon>Magnoliopsida</taxon>
        <taxon>eudicotyledons</taxon>
        <taxon>Gunneridae</taxon>
        <taxon>Pentapetalae</taxon>
        <taxon>asterids</taxon>
        <taxon>campanulids</taxon>
        <taxon>Asterales</taxon>
        <taxon>Asteraceae</taxon>
        <taxon>Cichorioideae</taxon>
        <taxon>Cichorieae</taxon>
        <taxon>Lactucinae</taxon>
        <taxon>Lactuca</taxon>
    </lineage>
</organism>
<comment type="caution">
    <text evidence="1">The sequence shown here is derived from an EMBL/GenBank/DDBJ whole genome shotgun (WGS) entry which is preliminary data.</text>
</comment>